<reference evidence="1 2" key="1">
    <citation type="submission" date="2024-04" db="EMBL/GenBank/DDBJ databases">
        <title>Draft genome sequence of Pseudoxanthomonas putridarboris WD12.</title>
        <authorList>
            <person name="Oh J."/>
        </authorList>
    </citation>
    <scope>NUCLEOTIDE SEQUENCE [LARGE SCALE GENOMIC DNA]</scope>
    <source>
        <strain evidence="1 2">WD12</strain>
    </source>
</reference>
<keyword evidence="2" id="KW-1185">Reference proteome</keyword>
<accession>A0ABU9J1R4</accession>
<evidence type="ECO:0000313" key="1">
    <source>
        <dbReference type="EMBL" id="MEL1264890.1"/>
    </source>
</evidence>
<protein>
    <submittedName>
        <fullName evidence="1">Uncharacterized protein</fullName>
    </submittedName>
</protein>
<dbReference type="RefSeq" id="WP_341726072.1">
    <property type="nucleotide sequence ID" value="NZ_JBBWWT010000004.1"/>
</dbReference>
<name>A0ABU9J1R4_9GAMM</name>
<organism evidence="1 2">
    <name type="scientific">Pseudoxanthomonas putridarboris</name>
    <dbReference type="NCBI Taxonomy" id="752605"/>
    <lineage>
        <taxon>Bacteria</taxon>
        <taxon>Pseudomonadati</taxon>
        <taxon>Pseudomonadota</taxon>
        <taxon>Gammaproteobacteria</taxon>
        <taxon>Lysobacterales</taxon>
        <taxon>Lysobacteraceae</taxon>
        <taxon>Pseudoxanthomonas</taxon>
    </lineage>
</organism>
<gene>
    <name evidence="1" type="ORF">AAD027_10990</name>
</gene>
<dbReference type="EMBL" id="JBBWWT010000004">
    <property type="protein sequence ID" value="MEL1264890.1"/>
    <property type="molecule type" value="Genomic_DNA"/>
</dbReference>
<proteinExistence type="predicted"/>
<evidence type="ECO:0000313" key="2">
    <source>
        <dbReference type="Proteomes" id="UP001459204"/>
    </source>
</evidence>
<dbReference type="Proteomes" id="UP001459204">
    <property type="component" value="Unassembled WGS sequence"/>
</dbReference>
<sequence>MDTLADIRAVLATAGEHIERGTLRESPRQFMDRLWKGVYDAAPEDLQPYVWARLVDFSAQLGVMVEGRGDRIPVRAPPDVFARR</sequence>
<comment type="caution">
    <text evidence="1">The sequence shown here is derived from an EMBL/GenBank/DDBJ whole genome shotgun (WGS) entry which is preliminary data.</text>
</comment>